<evidence type="ECO:0000313" key="1">
    <source>
        <dbReference type="EMBL" id="RCI09543.1"/>
    </source>
</evidence>
<reference evidence="1 2" key="1">
    <citation type="journal article" date="2015" name="BMC Genomics">
        <title>Insights from the genome of Ophiocordyceps polyrhachis-furcata to pathogenicity and host specificity in insect fungi.</title>
        <authorList>
            <person name="Wichadakul D."/>
            <person name="Kobmoo N."/>
            <person name="Ingsriswang S."/>
            <person name="Tangphatsornruang S."/>
            <person name="Chantasingh D."/>
            <person name="Luangsa-ard J.J."/>
            <person name="Eurwilaichitr L."/>
        </authorList>
    </citation>
    <scope>NUCLEOTIDE SEQUENCE [LARGE SCALE GENOMIC DNA]</scope>
    <source>
        <strain evidence="1 2">BCC 54312</strain>
    </source>
</reference>
<evidence type="ECO:0000313" key="2">
    <source>
        <dbReference type="Proteomes" id="UP000253664"/>
    </source>
</evidence>
<dbReference type="EMBL" id="LKCN02000014">
    <property type="protein sequence ID" value="RCI09543.1"/>
    <property type="molecule type" value="Genomic_DNA"/>
</dbReference>
<protein>
    <submittedName>
        <fullName evidence="1">Uncharacterized protein</fullName>
    </submittedName>
</protein>
<dbReference type="AlphaFoldDB" id="A0A367L528"/>
<feature type="non-terminal residue" evidence="1">
    <location>
        <position position="88"/>
    </location>
</feature>
<comment type="caution">
    <text evidence="1">The sequence shown here is derived from an EMBL/GenBank/DDBJ whole genome shotgun (WGS) entry which is preliminary data.</text>
</comment>
<keyword evidence="2" id="KW-1185">Reference proteome</keyword>
<sequence>MPYLETSSRTLSLDNPLINNNNNNIVIVIFVIVETTCSMLSSSSSSSSFPPIMNWNHLRPFGASRRTQTSGNAFISRCDETGDLLRGS</sequence>
<name>A0A367L528_9HYPO</name>
<organism evidence="1 2">
    <name type="scientific">Ophiocordyceps polyrhachis-furcata BCC 54312</name>
    <dbReference type="NCBI Taxonomy" id="1330021"/>
    <lineage>
        <taxon>Eukaryota</taxon>
        <taxon>Fungi</taxon>
        <taxon>Dikarya</taxon>
        <taxon>Ascomycota</taxon>
        <taxon>Pezizomycotina</taxon>
        <taxon>Sordariomycetes</taxon>
        <taxon>Hypocreomycetidae</taxon>
        <taxon>Hypocreales</taxon>
        <taxon>Ophiocordycipitaceae</taxon>
        <taxon>Ophiocordyceps</taxon>
    </lineage>
</organism>
<gene>
    <name evidence="1" type="ORF">L249_4108</name>
</gene>
<accession>A0A367L528</accession>
<proteinExistence type="predicted"/>
<dbReference type="Proteomes" id="UP000253664">
    <property type="component" value="Unassembled WGS sequence"/>
</dbReference>